<dbReference type="GO" id="GO:0006261">
    <property type="term" value="P:DNA-templated DNA replication"/>
    <property type="evidence" value="ECO:0007669"/>
    <property type="project" value="InterPro"/>
</dbReference>
<evidence type="ECO:0000313" key="2">
    <source>
        <dbReference type="EMBL" id="KKL86647.1"/>
    </source>
</evidence>
<dbReference type="InterPro" id="IPR002562">
    <property type="entry name" value="3'-5'_exonuclease_dom"/>
</dbReference>
<dbReference type="GO" id="GO:0008408">
    <property type="term" value="F:3'-5' exonuclease activity"/>
    <property type="evidence" value="ECO:0007669"/>
    <property type="project" value="InterPro"/>
</dbReference>
<dbReference type="SUPFAM" id="SSF56672">
    <property type="entry name" value="DNA/RNA polymerases"/>
    <property type="match status" value="1"/>
</dbReference>
<dbReference type="SUPFAM" id="SSF53098">
    <property type="entry name" value="Ribonuclease H-like"/>
    <property type="match status" value="1"/>
</dbReference>
<dbReference type="EMBL" id="LAZR01021052">
    <property type="protein sequence ID" value="KKL86647.1"/>
    <property type="molecule type" value="Genomic_DNA"/>
</dbReference>
<organism evidence="2">
    <name type="scientific">marine sediment metagenome</name>
    <dbReference type="NCBI Taxonomy" id="412755"/>
    <lineage>
        <taxon>unclassified sequences</taxon>
        <taxon>metagenomes</taxon>
        <taxon>ecological metagenomes</taxon>
    </lineage>
</organism>
<dbReference type="InterPro" id="IPR012337">
    <property type="entry name" value="RNaseH-like_sf"/>
</dbReference>
<protein>
    <recommendedName>
        <fullName evidence="1">3'-5' exonuclease domain-containing protein</fullName>
    </recommendedName>
</protein>
<dbReference type="GO" id="GO:0003676">
    <property type="term" value="F:nucleic acid binding"/>
    <property type="evidence" value="ECO:0007669"/>
    <property type="project" value="InterPro"/>
</dbReference>
<dbReference type="Pfam" id="PF01612">
    <property type="entry name" value="DNA_pol_A_exo1"/>
    <property type="match status" value="1"/>
</dbReference>
<gene>
    <name evidence="2" type="ORF">LCGC14_1942660</name>
</gene>
<accession>A0A0F9IGZ4</accession>
<proteinExistence type="predicted"/>
<dbReference type="PANTHER" id="PTHR10133:SF27">
    <property type="entry name" value="DNA POLYMERASE NU"/>
    <property type="match status" value="1"/>
</dbReference>
<dbReference type="InterPro" id="IPR002298">
    <property type="entry name" value="DNA_polymerase_A"/>
</dbReference>
<feature type="domain" description="3'-5' exonuclease" evidence="1">
    <location>
        <begin position="3"/>
        <end position="180"/>
    </location>
</feature>
<reference evidence="2" key="1">
    <citation type="journal article" date="2015" name="Nature">
        <title>Complex archaea that bridge the gap between prokaryotes and eukaryotes.</title>
        <authorList>
            <person name="Spang A."/>
            <person name="Saw J.H."/>
            <person name="Jorgensen S.L."/>
            <person name="Zaremba-Niedzwiedzka K."/>
            <person name="Martijn J."/>
            <person name="Lind A.E."/>
            <person name="van Eijk R."/>
            <person name="Schleper C."/>
            <person name="Guy L."/>
            <person name="Ettema T.J."/>
        </authorList>
    </citation>
    <scope>NUCLEOTIDE SEQUENCE</scope>
</reference>
<dbReference type="PANTHER" id="PTHR10133">
    <property type="entry name" value="DNA POLYMERASE I"/>
    <property type="match status" value="1"/>
</dbReference>
<dbReference type="SMART" id="SM00474">
    <property type="entry name" value="35EXOc"/>
    <property type="match status" value="1"/>
</dbReference>
<sequence>MKRTFITNLSDLQDWCFSTDLKKVAFDTESRSENDTKKGALDYSLLYWIGASFCNGKSTCYIDLDVPDRDKMIAFLEYQFRTQIKKLIGQNIQYDMMVLYKYGIQHTEDIYCTMVAAHLIDERGPKSLKDLTARYLSPRKIVKWKDVEGIDHHSEQFYDYGADDAQNTWELHEVFYPKLAREKLTYLMFKIEMPFQFILRDLHINGILIDQKKLQEIEDLVKPIMLESENKMLEMIGKKAFIDRAFWEDLDARKVSVNFNSNKQVIPLLMEKFGIEFTELTVSGEKRKREKLEVGDSYWKLDKLILGGTELDNGVIGGLAQKYPFCRELL</sequence>
<dbReference type="GO" id="GO:0003887">
    <property type="term" value="F:DNA-directed DNA polymerase activity"/>
    <property type="evidence" value="ECO:0007669"/>
    <property type="project" value="InterPro"/>
</dbReference>
<feature type="non-terminal residue" evidence="2">
    <location>
        <position position="330"/>
    </location>
</feature>
<dbReference type="InterPro" id="IPR043502">
    <property type="entry name" value="DNA/RNA_pol_sf"/>
</dbReference>
<dbReference type="AlphaFoldDB" id="A0A0F9IGZ4"/>
<evidence type="ECO:0000259" key="1">
    <source>
        <dbReference type="SMART" id="SM00474"/>
    </source>
</evidence>
<name>A0A0F9IGZ4_9ZZZZ</name>
<dbReference type="GO" id="GO:0006302">
    <property type="term" value="P:double-strand break repair"/>
    <property type="evidence" value="ECO:0007669"/>
    <property type="project" value="TreeGrafter"/>
</dbReference>
<dbReference type="InterPro" id="IPR036397">
    <property type="entry name" value="RNaseH_sf"/>
</dbReference>
<comment type="caution">
    <text evidence="2">The sequence shown here is derived from an EMBL/GenBank/DDBJ whole genome shotgun (WGS) entry which is preliminary data.</text>
</comment>
<dbReference type="Gene3D" id="3.30.420.10">
    <property type="entry name" value="Ribonuclease H-like superfamily/Ribonuclease H"/>
    <property type="match status" value="1"/>
</dbReference>